<dbReference type="Gene3D" id="2.170.130.10">
    <property type="entry name" value="TonB-dependent receptor, plug domain"/>
    <property type="match status" value="1"/>
</dbReference>
<dbReference type="Proteomes" id="UP000298285">
    <property type="component" value="Unassembled WGS sequence"/>
</dbReference>
<dbReference type="Pfam" id="PF07715">
    <property type="entry name" value="Plug"/>
    <property type="match status" value="1"/>
</dbReference>
<dbReference type="EMBL" id="SPPK01000004">
    <property type="protein sequence ID" value="TFU88729.1"/>
    <property type="molecule type" value="Genomic_DNA"/>
</dbReference>
<sequence>MKKSLLLCFLFLCIIESAYCQFYTISGKLLDKKHQTPIEYATISISDLGLAVTSDIEGKFTIKNIPEGFFELNISILGYEKKAFKIQVDKNKNDLLFYLAEDNLLLNEIVVTAEKKVEDLTTAYTIERAALDQIQVLNITEIAALLPGGQTSKKTHLAGVRGAADSFNLRSNGGSELGLSSFGTVVEVDGVRISNNSQFIKEVKGADTRNIASNNIESVEVITGVPSVEHGDLSNGMIRINSKKGKSPLNIELSTKPNTKSIAFDKGFLLGKKWGVLNTSFEHTKSNSDIASPYTTYVRNNLSLIYSKVFNSYRNNPLNFSLGLTGNVGGYNSKGDPDAFVDTYTKERDNALRLNMKLDWLLNKPWITKLEFSGTLNYSDLQSEKKENKDSNTSTAAIHTSESGYFIGSFYDINPNAEIILIPGGYWYTTRREDNKPLLFTAKMKANWVRKFGYVTNRFMLGSDFNRTTNLGKGIYYTDMRYAPTWREYKYSDQSAVNNLALFAENEVAFLLPRETSLKASIGLRSDLTYISKSEYGTINSLSPRVSAKYIFWNRPNNTLSLMSLRAGFGDAVKLPSSYILNPTPTYQDRLVFTPGTTAENTTYYAYNTMPSTTIYNPNLKWQRSRLIELEFNTRIGQVDISLLAYNSKTIAPYADATLYTPYSYKFTDQTALDNNLIPEANRSYAIDKTTGIVTVSDLTGNLPSQQLAYKERNTFKTNSYYYNESDFSKRGLEWVINFGKIPSIHTSFQVDGSYNYYKGLKTKLIAYSPSLSQNMADGNPYKYIGLYEGTDDVANGSLSKKITNNLSISTHIPAIRLIVSLRLESCLYDYKQKLSESSTGSRGFVIDNRSDYIPSNSETNIYKGDYFVALYPLYYVSLDDMNTKIPFKEKFLWAKDNDSALFNELARMVVRSNVNYYFKPTDISAYFSANLNVTKELGDHVSISFLANNFFNNVAKVKNKQNNSEYSLFGSGYLPEFYYGLTLRIKL</sequence>
<name>A0A4Y9ILD2_9BACT</name>
<keyword evidence="4" id="KW-0675">Receptor</keyword>
<dbReference type="GO" id="GO:0044718">
    <property type="term" value="P:siderophore transmembrane transport"/>
    <property type="evidence" value="ECO:0007669"/>
    <property type="project" value="TreeGrafter"/>
</dbReference>
<keyword evidence="1 2" id="KW-0732">Signal</keyword>
<comment type="caution">
    <text evidence="4">The sequence shown here is derived from an EMBL/GenBank/DDBJ whole genome shotgun (WGS) entry which is preliminary data.</text>
</comment>
<dbReference type="RefSeq" id="WP_135106003.1">
    <property type="nucleotide sequence ID" value="NZ_JADGKW010000004.1"/>
</dbReference>
<organism evidence="4 5">
    <name type="scientific">Dysgonomonas mossii</name>
    <dbReference type="NCBI Taxonomy" id="163665"/>
    <lineage>
        <taxon>Bacteria</taxon>
        <taxon>Pseudomonadati</taxon>
        <taxon>Bacteroidota</taxon>
        <taxon>Bacteroidia</taxon>
        <taxon>Bacteroidales</taxon>
        <taxon>Dysgonomonadaceae</taxon>
        <taxon>Dysgonomonas</taxon>
    </lineage>
</organism>
<dbReference type="SUPFAM" id="SSF49464">
    <property type="entry name" value="Carboxypeptidase regulatory domain-like"/>
    <property type="match status" value="1"/>
</dbReference>
<reference evidence="4 5" key="1">
    <citation type="submission" date="2019-03" db="EMBL/GenBank/DDBJ databases">
        <title>Diversity of the mouse oral microbiome.</title>
        <authorList>
            <person name="Joseph S."/>
            <person name="Aduse-Opoku J."/>
            <person name="Curtis M."/>
            <person name="Wade W."/>
            <person name="Hashim A."/>
        </authorList>
    </citation>
    <scope>NUCLEOTIDE SEQUENCE [LARGE SCALE GENOMIC DNA]</scope>
    <source>
        <strain evidence="4 5">P11</strain>
    </source>
</reference>
<evidence type="ECO:0000313" key="5">
    <source>
        <dbReference type="Proteomes" id="UP000298285"/>
    </source>
</evidence>
<feature type="chain" id="PRO_5021404564" evidence="2">
    <location>
        <begin position="21"/>
        <end position="988"/>
    </location>
</feature>
<dbReference type="GO" id="GO:0009279">
    <property type="term" value="C:cell outer membrane"/>
    <property type="evidence" value="ECO:0007669"/>
    <property type="project" value="TreeGrafter"/>
</dbReference>
<dbReference type="PANTHER" id="PTHR30069">
    <property type="entry name" value="TONB-DEPENDENT OUTER MEMBRANE RECEPTOR"/>
    <property type="match status" value="1"/>
</dbReference>
<dbReference type="PANTHER" id="PTHR30069:SF29">
    <property type="entry name" value="HEMOGLOBIN AND HEMOGLOBIN-HAPTOGLOBIN-BINDING PROTEIN 1-RELATED"/>
    <property type="match status" value="1"/>
</dbReference>
<feature type="signal peptide" evidence="2">
    <location>
        <begin position="1"/>
        <end position="20"/>
    </location>
</feature>
<gene>
    <name evidence="4" type="ORF">E4T88_12730</name>
</gene>
<dbReference type="InterPro" id="IPR008969">
    <property type="entry name" value="CarboxyPept-like_regulatory"/>
</dbReference>
<dbReference type="SUPFAM" id="SSF56935">
    <property type="entry name" value="Porins"/>
    <property type="match status" value="1"/>
</dbReference>
<dbReference type="GO" id="GO:0015344">
    <property type="term" value="F:siderophore uptake transmembrane transporter activity"/>
    <property type="evidence" value="ECO:0007669"/>
    <property type="project" value="TreeGrafter"/>
</dbReference>
<dbReference type="AlphaFoldDB" id="A0A4Y9ILD2"/>
<proteinExistence type="predicted"/>
<dbReference type="Gene3D" id="2.60.40.1120">
    <property type="entry name" value="Carboxypeptidase-like, regulatory domain"/>
    <property type="match status" value="1"/>
</dbReference>
<protein>
    <submittedName>
        <fullName evidence="4">TonB-dependent receptor</fullName>
    </submittedName>
</protein>
<feature type="domain" description="TonB-dependent receptor plug" evidence="3">
    <location>
        <begin position="122"/>
        <end position="232"/>
    </location>
</feature>
<dbReference type="OrthoDB" id="1151166at2"/>
<evidence type="ECO:0000313" key="4">
    <source>
        <dbReference type="EMBL" id="TFU88729.1"/>
    </source>
</evidence>
<accession>A0A4Y9ILD2</accession>
<dbReference type="InterPro" id="IPR012910">
    <property type="entry name" value="Plug_dom"/>
</dbReference>
<evidence type="ECO:0000259" key="3">
    <source>
        <dbReference type="Pfam" id="PF07715"/>
    </source>
</evidence>
<dbReference type="InterPro" id="IPR039426">
    <property type="entry name" value="TonB-dep_rcpt-like"/>
</dbReference>
<dbReference type="Pfam" id="PF13715">
    <property type="entry name" value="CarbopepD_reg_2"/>
    <property type="match status" value="1"/>
</dbReference>
<dbReference type="InterPro" id="IPR037066">
    <property type="entry name" value="Plug_dom_sf"/>
</dbReference>
<evidence type="ECO:0000256" key="1">
    <source>
        <dbReference type="ARBA" id="ARBA00022729"/>
    </source>
</evidence>
<evidence type="ECO:0000256" key="2">
    <source>
        <dbReference type="SAM" id="SignalP"/>
    </source>
</evidence>